<dbReference type="VEuPathDB" id="VectorBase:ADAR2_007921"/>
<keyword evidence="5" id="KW-0862">Zinc</keyword>
<dbReference type="InterPro" id="IPR001370">
    <property type="entry name" value="BIR_rpt"/>
</dbReference>
<dbReference type="Proteomes" id="UP000000673">
    <property type="component" value="Unassembled WGS sequence"/>
</dbReference>
<dbReference type="GO" id="GO:0008270">
    <property type="term" value="F:zinc ion binding"/>
    <property type="evidence" value="ECO:0007669"/>
    <property type="project" value="UniProtKB-KW"/>
</dbReference>
<dbReference type="Pfam" id="PF00653">
    <property type="entry name" value="BIR"/>
    <property type="match status" value="3"/>
</dbReference>
<dbReference type="FunCoup" id="W5JTH2">
    <property type="interactions" value="1879"/>
</dbReference>
<dbReference type="PROSITE" id="PS50143">
    <property type="entry name" value="BIR_REPEAT_2"/>
    <property type="match status" value="3"/>
</dbReference>
<dbReference type="Gene3D" id="1.10.1170.10">
    <property type="entry name" value="Inhibitor Of Apoptosis Protein (2mihbC-IAP-1), Chain A"/>
    <property type="match status" value="3"/>
</dbReference>
<keyword evidence="4 6" id="KW-0863">Zinc-finger</keyword>
<evidence type="ECO:0000256" key="6">
    <source>
        <dbReference type="PROSITE-ProRule" id="PRU00175"/>
    </source>
</evidence>
<evidence type="ECO:0000313" key="9">
    <source>
        <dbReference type="EnsemblMetazoa" id="ADAC002192-PA"/>
    </source>
</evidence>
<dbReference type="CDD" id="cd16713">
    <property type="entry name" value="RING-HC_BIRC2_3_7"/>
    <property type="match status" value="1"/>
</dbReference>
<evidence type="ECO:0000256" key="2">
    <source>
        <dbReference type="ARBA" id="ARBA00022703"/>
    </source>
</evidence>
<dbReference type="InterPro" id="IPR001841">
    <property type="entry name" value="Znf_RING"/>
</dbReference>
<dbReference type="InterPro" id="IPR013083">
    <property type="entry name" value="Znf_RING/FYVE/PHD"/>
</dbReference>
<dbReference type="Pfam" id="PF13920">
    <property type="entry name" value="zf-C3HC4_3"/>
    <property type="match status" value="1"/>
</dbReference>
<dbReference type="CDD" id="cd14321">
    <property type="entry name" value="UBA_IAPs"/>
    <property type="match status" value="1"/>
</dbReference>
<organism evidence="8">
    <name type="scientific">Anopheles darlingi</name>
    <name type="common">Mosquito</name>
    <dbReference type="NCBI Taxonomy" id="43151"/>
    <lineage>
        <taxon>Eukaryota</taxon>
        <taxon>Metazoa</taxon>
        <taxon>Ecdysozoa</taxon>
        <taxon>Arthropoda</taxon>
        <taxon>Hexapoda</taxon>
        <taxon>Insecta</taxon>
        <taxon>Pterygota</taxon>
        <taxon>Neoptera</taxon>
        <taxon>Endopterygota</taxon>
        <taxon>Diptera</taxon>
        <taxon>Nematocera</taxon>
        <taxon>Culicoidea</taxon>
        <taxon>Culicidae</taxon>
        <taxon>Anophelinae</taxon>
        <taxon>Anopheles</taxon>
    </lineage>
</organism>
<dbReference type="CDD" id="cd00022">
    <property type="entry name" value="BIR"/>
    <property type="match status" value="2"/>
</dbReference>
<name>W5JTH2_ANODA</name>
<keyword evidence="10" id="KW-1185">Reference proteome</keyword>
<dbReference type="EMBL" id="ADMH02000540">
    <property type="protein sequence ID" value="ETN66039.1"/>
    <property type="molecule type" value="Genomic_DNA"/>
</dbReference>
<dbReference type="HOGENOM" id="CLU_016347_1_1_1"/>
<evidence type="ECO:0000256" key="3">
    <source>
        <dbReference type="ARBA" id="ARBA00022723"/>
    </source>
</evidence>
<feature type="domain" description="RING-type" evidence="7">
    <location>
        <begin position="461"/>
        <end position="496"/>
    </location>
</feature>
<evidence type="ECO:0000256" key="4">
    <source>
        <dbReference type="ARBA" id="ARBA00022771"/>
    </source>
</evidence>
<dbReference type="SUPFAM" id="SSF57924">
    <property type="entry name" value="Inhibitor of apoptosis (IAP) repeat"/>
    <property type="match status" value="3"/>
</dbReference>
<dbReference type="GO" id="GO:0005634">
    <property type="term" value="C:nucleus"/>
    <property type="evidence" value="ECO:0007669"/>
    <property type="project" value="TreeGrafter"/>
</dbReference>
<dbReference type="AlphaFoldDB" id="W5JTH2"/>
<protein>
    <submittedName>
        <fullName evidence="8">Baculoviral IAP repeat-containing protein 3</fullName>
    </submittedName>
</protein>
<dbReference type="GO" id="GO:0006915">
    <property type="term" value="P:apoptotic process"/>
    <property type="evidence" value="ECO:0007669"/>
    <property type="project" value="UniProtKB-KW"/>
</dbReference>
<dbReference type="Gene3D" id="1.10.8.10">
    <property type="entry name" value="DNA helicase RuvA subunit, C-terminal domain"/>
    <property type="match status" value="1"/>
</dbReference>
<gene>
    <name evidence="8" type="ORF">AND_002192</name>
</gene>
<reference evidence="8" key="3">
    <citation type="journal article" date="2013" name="Nucleic Acids Res.">
        <title>The genome of Anopheles darlingi, the main neotropical malaria vector.</title>
        <authorList>
            <person name="Marinotti O."/>
            <person name="Cerqueira G.C."/>
            <person name="de Almeida L.G."/>
            <person name="Ferro M.I."/>
            <person name="Loreto E.L."/>
            <person name="Zaha A."/>
            <person name="Teixeira S.M."/>
            <person name="Wespiser A.R."/>
            <person name="Almeida E Silva A."/>
            <person name="Schlindwein A.D."/>
            <person name="Pacheco A.C."/>
            <person name="Silva A.L."/>
            <person name="Graveley B.R."/>
            <person name="Walenz B.P."/>
            <person name="Lima Bde A."/>
            <person name="Ribeiro C.A."/>
            <person name="Nunes-Silva C.G."/>
            <person name="de Carvalho C.R."/>
            <person name="Soares C.M."/>
            <person name="de Menezes C.B."/>
            <person name="Matiolli C."/>
            <person name="Caffrey D."/>
            <person name="Araujo D.A."/>
            <person name="de Oliveira D.M."/>
            <person name="Golenbock D."/>
            <person name="Grisard E.C."/>
            <person name="Fantinatti-Garboggini F."/>
            <person name="de Carvalho F.M."/>
            <person name="Barcellos F.G."/>
            <person name="Prosdocimi F."/>
            <person name="May G."/>
            <person name="Azevedo Junior G.M."/>
            <person name="Guimaraes G.M."/>
            <person name="Goldman G.H."/>
            <person name="Padilha I.Q."/>
            <person name="Batista Jda S."/>
            <person name="Ferro J.A."/>
            <person name="Ribeiro J.M."/>
            <person name="Fietto J.L."/>
            <person name="Dabbas K.M."/>
            <person name="Cerdeira L."/>
            <person name="Agnez-Lima L.F."/>
            <person name="Brocchi M."/>
            <person name="de Carvalho M.O."/>
            <person name="Teixeira Mde M."/>
            <person name="Diniz Maia Mde M."/>
            <person name="Goldman M.H."/>
            <person name="Cruz Schneider M.P."/>
            <person name="Felipe M.S."/>
            <person name="Hungria M."/>
            <person name="Nicolas M.F."/>
            <person name="Pereira M."/>
            <person name="Montes M.A."/>
            <person name="Cantao M.E."/>
            <person name="Vincentz M."/>
            <person name="Rafael M.S."/>
            <person name="Silverman N."/>
            <person name="Stoco P.H."/>
            <person name="Souza R.C."/>
            <person name="Vicentini R."/>
            <person name="Gazzinelli R.T."/>
            <person name="Neves Rde O."/>
            <person name="Silva R."/>
            <person name="Astolfi-Filho S."/>
            <person name="Maciel T.E."/>
            <person name="Urmenyi T.P."/>
            <person name="Tadei W.P."/>
            <person name="Camargo E.P."/>
            <person name="de Vasconcelos A.T."/>
        </authorList>
    </citation>
    <scope>NUCLEOTIDE SEQUENCE</scope>
</reference>
<dbReference type="STRING" id="43151.W5JTH2"/>
<dbReference type="eggNOG" id="KOG1101">
    <property type="taxonomic scope" value="Eukaryota"/>
</dbReference>
<reference evidence="8 10" key="1">
    <citation type="journal article" date="2010" name="BMC Genomics">
        <title>Combination of measures distinguishes pre-miRNAs from other stem-loops in the genome of the newly sequenced Anopheles darlingi.</title>
        <authorList>
            <person name="Mendes N.D."/>
            <person name="Freitas A.T."/>
            <person name="Vasconcelos A.T."/>
            <person name="Sagot M.F."/>
        </authorList>
    </citation>
    <scope>NUCLEOTIDE SEQUENCE</scope>
</reference>
<accession>W5JTH2</accession>
<sequence length="508" mass="57072">MQMNVEELRLRSFYRWPTAGSDDGLLATRLARDGFYATEIPFQVRCYFCGMVREDCRSLMDVSESHRNREPGCEFLLHPERTNNCRNFQANELMEEQNRLATFVHWPVSFVSPEELAKAGFYYTHQSDEVKCAWCSGVIGRWERGDDPFQEHKKFFPGCAKVMLESTRPDPLADTSIGILPVQLPHNQEYCTLNARIRSFENWTAGNVQEPGRLAEAGFYYLGEADEVRCFHCDGGLRLWLADDDPWFEHARCFPLCRFLQLVKGKTFIDNVQGQVARNQQAEPAVPTETSSPSVSVVDAPARTPVSVPAAARMTLDEALSTEPVQQALQMGLNIGRIRAATKRRLETTGQPFLTSQELVEVVLDDQIEEEDLEPSTSSRMERRMEAELRQWTNMGQKQSDVSVDAAPGSGPKACEGNQATGADNSCLVTHASEQISSTLSDEAVLRLKEENKRLKDARECKICMSEELGVVFCPCGHLVSCVQCAPAVTHCPLCRVLIRGRVRTFLS</sequence>
<keyword evidence="3" id="KW-0479">Metal-binding</keyword>
<evidence type="ECO:0000259" key="7">
    <source>
        <dbReference type="PROSITE" id="PS50089"/>
    </source>
</evidence>
<dbReference type="MEROPS" id="I32.011"/>
<comment type="similarity">
    <text evidence="1">Belongs to the IAP family.</text>
</comment>
<evidence type="ECO:0000256" key="1">
    <source>
        <dbReference type="ARBA" id="ARBA00006672"/>
    </source>
</evidence>
<dbReference type="PROSITE" id="PS01282">
    <property type="entry name" value="BIR_REPEAT_1"/>
    <property type="match status" value="2"/>
</dbReference>
<proteinExistence type="inferred from homology"/>
<dbReference type="PANTHER" id="PTHR10044:SF139">
    <property type="entry name" value="DEATH-ASSOCIATED INHIBITOR OF APOPTOSIS 2"/>
    <property type="match status" value="1"/>
</dbReference>
<evidence type="ECO:0000313" key="10">
    <source>
        <dbReference type="Proteomes" id="UP000000673"/>
    </source>
</evidence>
<dbReference type="PANTHER" id="PTHR10044">
    <property type="entry name" value="INHIBITOR OF APOPTOSIS"/>
    <property type="match status" value="1"/>
</dbReference>
<dbReference type="FunFam" id="1.10.1170.10:FF:000002">
    <property type="entry name" value="Baculoviral IAP repeat containing 7"/>
    <property type="match status" value="1"/>
</dbReference>
<dbReference type="SMART" id="SM00238">
    <property type="entry name" value="BIR"/>
    <property type="match status" value="3"/>
</dbReference>
<dbReference type="FunFam" id="1.10.1170.10:FF:000003">
    <property type="entry name" value="E3 ubiquitin-protein ligase XIAP"/>
    <property type="match status" value="1"/>
</dbReference>
<reference evidence="8" key="2">
    <citation type="submission" date="2010-05" db="EMBL/GenBank/DDBJ databases">
        <authorList>
            <person name="Almeida L.G."/>
            <person name="Nicolas M.F."/>
            <person name="Souza R.C."/>
            <person name="Vasconcelos A.T.R."/>
        </authorList>
    </citation>
    <scope>NUCLEOTIDE SEQUENCE</scope>
</reference>
<dbReference type="InterPro" id="IPR050784">
    <property type="entry name" value="IAP"/>
</dbReference>
<dbReference type="GO" id="GO:0005737">
    <property type="term" value="C:cytoplasm"/>
    <property type="evidence" value="ECO:0007669"/>
    <property type="project" value="TreeGrafter"/>
</dbReference>
<dbReference type="EnsemblMetazoa" id="ADAC002192-RA">
    <property type="protein sequence ID" value="ADAC002192-PA"/>
    <property type="gene ID" value="ADAC002192"/>
</dbReference>
<dbReference type="VEuPathDB" id="VectorBase:ADAC002192"/>
<dbReference type="PROSITE" id="PS50089">
    <property type="entry name" value="ZF_RING_2"/>
    <property type="match status" value="1"/>
</dbReference>
<keyword evidence="2" id="KW-0053">Apoptosis</keyword>
<reference evidence="9" key="4">
    <citation type="submission" date="2015-06" db="UniProtKB">
        <authorList>
            <consortium name="EnsemblMetazoa"/>
        </authorList>
    </citation>
    <scope>IDENTIFICATION</scope>
</reference>
<evidence type="ECO:0000313" key="8">
    <source>
        <dbReference type="EMBL" id="ETN66039.1"/>
    </source>
</evidence>
<dbReference type="OMA" id="WCKGVIA"/>
<evidence type="ECO:0000256" key="5">
    <source>
        <dbReference type="ARBA" id="ARBA00022833"/>
    </source>
</evidence>
<dbReference type="Gene3D" id="3.30.40.10">
    <property type="entry name" value="Zinc/RING finger domain, C3HC4 (zinc finger)"/>
    <property type="match status" value="1"/>
</dbReference>